<evidence type="ECO:0000313" key="1">
    <source>
        <dbReference type="EMBL" id="ORY83843.1"/>
    </source>
</evidence>
<gene>
    <name evidence="1" type="ORF">BCR37DRAFT_378857</name>
</gene>
<dbReference type="PANTHER" id="PTHR37331:SF1">
    <property type="entry name" value="YALI0F11671P"/>
    <property type="match status" value="1"/>
</dbReference>
<dbReference type="OMA" id="AMADWQK"/>
<organism evidence="1 2">
    <name type="scientific">Protomyces lactucae-debilis</name>
    <dbReference type="NCBI Taxonomy" id="2754530"/>
    <lineage>
        <taxon>Eukaryota</taxon>
        <taxon>Fungi</taxon>
        <taxon>Dikarya</taxon>
        <taxon>Ascomycota</taxon>
        <taxon>Taphrinomycotina</taxon>
        <taxon>Taphrinomycetes</taxon>
        <taxon>Taphrinales</taxon>
        <taxon>Protomycetaceae</taxon>
        <taxon>Protomyces</taxon>
    </lineage>
</organism>
<dbReference type="OrthoDB" id="5397701at2759"/>
<dbReference type="STRING" id="56484.A0A1Y2FIT3"/>
<keyword evidence="2" id="KW-1185">Reference proteome</keyword>
<proteinExistence type="predicted"/>
<name>A0A1Y2FIT3_PROLT</name>
<dbReference type="GeneID" id="63785738"/>
<dbReference type="EMBL" id="MCFI01000007">
    <property type="protein sequence ID" value="ORY83843.1"/>
    <property type="molecule type" value="Genomic_DNA"/>
</dbReference>
<evidence type="ECO:0000313" key="2">
    <source>
        <dbReference type="Proteomes" id="UP000193685"/>
    </source>
</evidence>
<dbReference type="AlphaFoldDB" id="A0A1Y2FIT3"/>
<protein>
    <submittedName>
        <fullName evidence="1">Uncharacterized protein</fullName>
    </submittedName>
</protein>
<accession>A0A1Y2FIT3</accession>
<dbReference type="PANTHER" id="PTHR37331">
    <property type="entry name" value="YALI0F11671P"/>
    <property type="match status" value="1"/>
</dbReference>
<dbReference type="Proteomes" id="UP000193685">
    <property type="component" value="Unassembled WGS sequence"/>
</dbReference>
<sequence>MQLFRCRSLYSVASSHARLFTSPAYPHVHVTKQKDGKSAAVSYLSEPSPRSRSIVGWCPLNKAGNDLDLTQPRHFEHNPAFLKALEEVCLAHAHEDPILQAIAATQDSGHLHIADEKNPPDYGRIPYPEDIIGTVRIEHGQVVAGSFRAMKEAFRPASIHGIVKLPAYLEEKLLALLKKEEASVKRV</sequence>
<reference evidence="1 2" key="1">
    <citation type="submission" date="2016-07" db="EMBL/GenBank/DDBJ databases">
        <title>Pervasive Adenine N6-methylation of Active Genes in Fungi.</title>
        <authorList>
            <consortium name="DOE Joint Genome Institute"/>
            <person name="Mondo S.J."/>
            <person name="Dannebaum R.O."/>
            <person name="Kuo R.C."/>
            <person name="Labutti K."/>
            <person name="Haridas S."/>
            <person name="Kuo A."/>
            <person name="Salamov A."/>
            <person name="Ahrendt S.R."/>
            <person name="Lipzen A."/>
            <person name="Sullivan W."/>
            <person name="Andreopoulos W.B."/>
            <person name="Clum A."/>
            <person name="Lindquist E."/>
            <person name="Daum C."/>
            <person name="Ramamoorthy G.K."/>
            <person name="Gryganskyi A."/>
            <person name="Culley D."/>
            <person name="Magnuson J.K."/>
            <person name="James T.Y."/>
            <person name="O'Malley M.A."/>
            <person name="Stajich J.E."/>
            <person name="Spatafora J.W."/>
            <person name="Visel A."/>
            <person name="Grigoriev I.V."/>
        </authorList>
    </citation>
    <scope>NUCLEOTIDE SEQUENCE [LARGE SCALE GENOMIC DNA]</scope>
    <source>
        <strain evidence="1 2">12-1054</strain>
    </source>
</reference>
<dbReference type="RefSeq" id="XP_040726138.1">
    <property type="nucleotide sequence ID" value="XM_040869139.1"/>
</dbReference>
<comment type="caution">
    <text evidence="1">The sequence shown here is derived from an EMBL/GenBank/DDBJ whole genome shotgun (WGS) entry which is preliminary data.</text>
</comment>